<feature type="non-terminal residue" evidence="1">
    <location>
        <position position="196"/>
    </location>
</feature>
<comment type="caution">
    <text evidence="1">The sequence shown here is derived from an EMBL/GenBank/DDBJ whole genome shotgun (WGS) entry which is preliminary data.</text>
</comment>
<sequence length="196" mass="23426">KTQSLRYKLTSDEKRSLESELFEDLKYLMNIDNINVVDEVLVTFFEKWKNSNSTTNMDTTNMLESWHKHLKYDNFEGKVNRRIDVLIYELYIVMDGDTWQQRCFADVRAGRMMPAEREVHRRQIKAQELPQQLVPTSEELIHNIHEMTQNLNDLDINSLQVVRNQLFRVLEDVCRLDKSFQEGDWVNDQNIKFLPN</sequence>
<proteinExistence type="predicted"/>
<keyword evidence="2" id="KW-1185">Reference proteome</keyword>
<protein>
    <submittedName>
        <fullName evidence="1">15217_t:CDS:1</fullName>
    </submittedName>
</protein>
<organism evidence="1 2">
    <name type="scientific">Racocetra persica</name>
    <dbReference type="NCBI Taxonomy" id="160502"/>
    <lineage>
        <taxon>Eukaryota</taxon>
        <taxon>Fungi</taxon>
        <taxon>Fungi incertae sedis</taxon>
        <taxon>Mucoromycota</taxon>
        <taxon>Glomeromycotina</taxon>
        <taxon>Glomeromycetes</taxon>
        <taxon>Diversisporales</taxon>
        <taxon>Gigasporaceae</taxon>
        <taxon>Racocetra</taxon>
    </lineage>
</organism>
<gene>
    <name evidence="1" type="ORF">RPERSI_LOCUS21890</name>
</gene>
<feature type="non-terminal residue" evidence="1">
    <location>
        <position position="1"/>
    </location>
</feature>
<accession>A0ACA9RRS8</accession>
<name>A0ACA9RRS8_9GLOM</name>
<evidence type="ECO:0000313" key="1">
    <source>
        <dbReference type="EMBL" id="CAG8805247.1"/>
    </source>
</evidence>
<reference evidence="1" key="1">
    <citation type="submission" date="2021-06" db="EMBL/GenBank/DDBJ databases">
        <authorList>
            <person name="Kallberg Y."/>
            <person name="Tangrot J."/>
            <person name="Rosling A."/>
        </authorList>
    </citation>
    <scope>NUCLEOTIDE SEQUENCE</scope>
    <source>
        <strain evidence="1">MA461A</strain>
    </source>
</reference>
<evidence type="ECO:0000313" key="2">
    <source>
        <dbReference type="Proteomes" id="UP000789920"/>
    </source>
</evidence>
<dbReference type="Proteomes" id="UP000789920">
    <property type="component" value="Unassembled WGS sequence"/>
</dbReference>
<dbReference type="EMBL" id="CAJVQC010065198">
    <property type="protein sequence ID" value="CAG8805247.1"/>
    <property type="molecule type" value="Genomic_DNA"/>
</dbReference>